<gene>
    <name evidence="1" type="ORF">GYMLUDRAFT_242348</name>
</gene>
<dbReference type="EMBL" id="KN834766">
    <property type="protein sequence ID" value="KIK62701.1"/>
    <property type="molecule type" value="Genomic_DNA"/>
</dbReference>
<dbReference type="AlphaFoldDB" id="A0A0D0C3J7"/>
<dbReference type="Proteomes" id="UP000053593">
    <property type="component" value="Unassembled WGS sequence"/>
</dbReference>
<reference evidence="1 2" key="1">
    <citation type="submission" date="2014-04" db="EMBL/GenBank/DDBJ databases">
        <title>Evolutionary Origins and Diversification of the Mycorrhizal Mutualists.</title>
        <authorList>
            <consortium name="DOE Joint Genome Institute"/>
            <consortium name="Mycorrhizal Genomics Consortium"/>
            <person name="Kohler A."/>
            <person name="Kuo A."/>
            <person name="Nagy L.G."/>
            <person name="Floudas D."/>
            <person name="Copeland A."/>
            <person name="Barry K.W."/>
            <person name="Cichocki N."/>
            <person name="Veneault-Fourrey C."/>
            <person name="LaButti K."/>
            <person name="Lindquist E.A."/>
            <person name="Lipzen A."/>
            <person name="Lundell T."/>
            <person name="Morin E."/>
            <person name="Murat C."/>
            <person name="Riley R."/>
            <person name="Ohm R."/>
            <person name="Sun H."/>
            <person name="Tunlid A."/>
            <person name="Henrissat B."/>
            <person name="Grigoriev I.V."/>
            <person name="Hibbett D.S."/>
            <person name="Martin F."/>
        </authorList>
    </citation>
    <scope>NUCLEOTIDE SEQUENCE [LARGE SCALE GENOMIC DNA]</scope>
    <source>
        <strain evidence="1 2">FD-317 M1</strain>
    </source>
</reference>
<evidence type="ECO:0000313" key="2">
    <source>
        <dbReference type="Proteomes" id="UP000053593"/>
    </source>
</evidence>
<dbReference type="HOGENOM" id="CLU_2979295_0_0_1"/>
<keyword evidence="2" id="KW-1185">Reference proteome</keyword>
<name>A0A0D0C3J7_9AGAR</name>
<organism evidence="1 2">
    <name type="scientific">Collybiopsis luxurians FD-317 M1</name>
    <dbReference type="NCBI Taxonomy" id="944289"/>
    <lineage>
        <taxon>Eukaryota</taxon>
        <taxon>Fungi</taxon>
        <taxon>Dikarya</taxon>
        <taxon>Basidiomycota</taxon>
        <taxon>Agaricomycotina</taxon>
        <taxon>Agaricomycetes</taxon>
        <taxon>Agaricomycetidae</taxon>
        <taxon>Agaricales</taxon>
        <taxon>Marasmiineae</taxon>
        <taxon>Omphalotaceae</taxon>
        <taxon>Collybiopsis</taxon>
        <taxon>Collybiopsis luxurians</taxon>
    </lineage>
</organism>
<protein>
    <submittedName>
        <fullName evidence="1">Uncharacterized protein</fullName>
    </submittedName>
</protein>
<evidence type="ECO:0000313" key="1">
    <source>
        <dbReference type="EMBL" id="KIK62701.1"/>
    </source>
</evidence>
<accession>A0A0D0C3J7</accession>
<sequence>MASNGALPLSIPNIPADQKFDGGYINGTITNPTITTAPNHPDPTPVYSIMPSREEWVF</sequence>
<proteinExistence type="predicted"/>